<dbReference type="InterPro" id="IPR020810">
    <property type="entry name" value="Enolase_C"/>
</dbReference>
<organism evidence="7 8">
    <name type="scientific">Papaver somniferum</name>
    <name type="common">Opium poppy</name>
    <dbReference type="NCBI Taxonomy" id="3469"/>
    <lineage>
        <taxon>Eukaryota</taxon>
        <taxon>Viridiplantae</taxon>
        <taxon>Streptophyta</taxon>
        <taxon>Embryophyta</taxon>
        <taxon>Tracheophyta</taxon>
        <taxon>Spermatophyta</taxon>
        <taxon>Magnoliopsida</taxon>
        <taxon>Ranunculales</taxon>
        <taxon>Papaveraceae</taxon>
        <taxon>Papaveroideae</taxon>
        <taxon>Papaver</taxon>
    </lineage>
</organism>
<dbReference type="SMART" id="SM01192">
    <property type="entry name" value="Enolase_C"/>
    <property type="match status" value="1"/>
</dbReference>
<comment type="similarity">
    <text evidence="2">Belongs to the enolase family.</text>
</comment>
<gene>
    <name evidence="7" type="ORF">C5167_025843</name>
</gene>
<evidence type="ECO:0000256" key="1">
    <source>
        <dbReference type="ARBA" id="ARBA00005031"/>
    </source>
</evidence>
<dbReference type="EC" id="4.2.1.11" evidence="3"/>
<protein>
    <recommendedName>
        <fullName evidence="3">phosphopyruvate hydratase</fullName>
        <ecNumber evidence="3">4.2.1.11</ecNumber>
    </recommendedName>
</protein>
<evidence type="ECO:0000259" key="6">
    <source>
        <dbReference type="SMART" id="SM01192"/>
    </source>
</evidence>
<evidence type="ECO:0000256" key="4">
    <source>
        <dbReference type="ARBA" id="ARBA00023152"/>
    </source>
</evidence>
<dbReference type="STRING" id="3469.A0A4Y7JVV3"/>
<reference evidence="7 8" key="1">
    <citation type="journal article" date="2018" name="Science">
        <title>The opium poppy genome and morphinan production.</title>
        <authorList>
            <person name="Guo L."/>
            <person name="Winzer T."/>
            <person name="Yang X."/>
            <person name="Li Y."/>
            <person name="Ning Z."/>
            <person name="He Z."/>
            <person name="Teodor R."/>
            <person name="Lu Y."/>
            <person name="Bowser T.A."/>
            <person name="Graham I.A."/>
            <person name="Ye K."/>
        </authorList>
    </citation>
    <scope>NUCLEOTIDE SEQUENCE [LARGE SCALE GENOMIC DNA]</scope>
    <source>
        <strain evidence="8">cv. HN1</strain>
        <tissue evidence="7">Leaves</tissue>
    </source>
</reference>
<evidence type="ECO:0000313" key="8">
    <source>
        <dbReference type="Proteomes" id="UP000316621"/>
    </source>
</evidence>
<dbReference type="UniPathway" id="UPA00109">
    <property type="reaction ID" value="UER00187"/>
</dbReference>
<dbReference type="Gramene" id="RZC64101">
    <property type="protein sequence ID" value="RZC64101"/>
    <property type="gene ID" value="C5167_025843"/>
</dbReference>
<keyword evidence="8" id="KW-1185">Reference proteome</keyword>
<dbReference type="Proteomes" id="UP000316621">
    <property type="component" value="Chromosome 5"/>
</dbReference>
<evidence type="ECO:0000256" key="2">
    <source>
        <dbReference type="ARBA" id="ARBA00009604"/>
    </source>
</evidence>
<accession>A0A4Y7JVV3</accession>
<dbReference type="Pfam" id="PF00113">
    <property type="entry name" value="Enolase_C"/>
    <property type="match status" value="1"/>
</dbReference>
<dbReference type="PANTHER" id="PTHR11902:SF1">
    <property type="entry name" value="ENOLASE"/>
    <property type="match status" value="1"/>
</dbReference>
<comment type="pathway">
    <text evidence="1">Carbohydrate degradation; glycolysis; pyruvate from D-glyceraldehyde 3-phosphate: step 4/5.</text>
</comment>
<dbReference type="Gene3D" id="3.20.20.120">
    <property type="entry name" value="Enolase-like C-terminal domain"/>
    <property type="match status" value="2"/>
</dbReference>
<keyword evidence="5" id="KW-0456">Lyase</keyword>
<evidence type="ECO:0000256" key="5">
    <source>
        <dbReference type="ARBA" id="ARBA00023239"/>
    </source>
</evidence>
<sequence>MRIATLSDGGKIAGKPDLSPPCFSSSSYDAGLHSLRDINNDRSQKIIGDSLKNVYKSFLADYPIVSIEDPFDQDDWEHYAQMTSKVNQIGSMTESIEAVRVSKHAGWGVMANHRSGETEDTCIADLSIGLATMEVEQSLTRNLLEVLKIPLEPEDEVKGFLGEH</sequence>
<dbReference type="GO" id="GO:0006096">
    <property type="term" value="P:glycolytic process"/>
    <property type="evidence" value="ECO:0007669"/>
    <property type="project" value="UniProtKB-UniPathway"/>
</dbReference>
<dbReference type="AlphaFoldDB" id="A0A4Y7JVV3"/>
<name>A0A4Y7JVV3_PAPSO</name>
<evidence type="ECO:0000313" key="7">
    <source>
        <dbReference type="EMBL" id="RZC64101.1"/>
    </source>
</evidence>
<dbReference type="PRINTS" id="PR00148">
    <property type="entry name" value="ENOLASE"/>
</dbReference>
<proteinExistence type="inferred from homology"/>
<dbReference type="EMBL" id="CM010719">
    <property type="protein sequence ID" value="RZC64101.1"/>
    <property type="molecule type" value="Genomic_DNA"/>
</dbReference>
<keyword evidence="4" id="KW-0324">Glycolysis</keyword>
<evidence type="ECO:0000256" key="3">
    <source>
        <dbReference type="ARBA" id="ARBA00012058"/>
    </source>
</evidence>
<feature type="domain" description="Enolase C-terminal TIM barrel" evidence="6">
    <location>
        <begin position="3"/>
        <end position="142"/>
    </location>
</feature>
<dbReference type="InterPro" id="IPR036849">
    <property type="entry name" value="Enolase-like_C_sf"/>
</dbReference>
<dbReference type="PANTHER" id="PTHR11902">
    <property type="entry name" value="ENOLASE"/>
    <property type="match status" value="1"/>
</dbReference>
<dbReference type="GO" id="GO:0004634">
    <property type="term" value="F:phosphopyruvate hydratase activity"/>
    <property type="evidence" value="ECO:0007669"/>
    <property type="project" value="UniProtKB-EC"/>
</dbReference>
<dbReference type="InterPro" id="IPR000941">
    <property type="entry name" value="Enolase"/>
</dbReference>
<dbReference type="GO" id="GO:0000287">
    <property type="term" value="F:magnesium ion binding"/>
    <property type="evidence" value="ECO:0007669"/>
    <property type="project" value="InterPro"/>
</dbReference>
<dbReference type="SUPFAM" id="SSF51604">
    <property type="entry name" value="Enolase C-terminal domain-like"/>
    <property type="match status" value="1"/>
</dbReference>
<dbReference type="GO" id="GO:0000015">
    <property type="term" value="C:phosphopyruvate hydratase complex"/>
    <property type="evidence" value="ECO:0007669"/>
    <property type="project" value="InterPro"/>
</dbReference>